<dbReference type="PROSITE" id="PS50110">
    <property type="entry name" value="RESPONSE_REGULATORY"/>
    <property type="match status" value="1"/>
</dbReference>
<evidence type="ECO:0000259" key="7">
    <source>
        <dbReference type="PROSITE" id="PS50110"/>
    </source>
</evidence>
<dbReference type="SUPFAM" id="SSF52172">
    <property type="entry name" value="CheY-like"/>
    <property type="match status" value="1"/>
</dbReference>
<dbReference type="EMBL" id="SVCA01000007">
    <property type="protein sequence ID" value="MBE6085511.1"/>
    <property type="molecule type" value="Genomic_DNA"/>
</dbReference>
<evidence type="ECO:0000256" key="4">
    <source>
        <dbReference type="ARBA" id="ARBA00023125"/>
    </source>
</evidence>
<dbReference type="Pfam" id="PF00072">
    <property type="entry name" value="Response_reg"/>
    <property type="match status" value="1"/>
</dbReference>
<dbReference type="GO" id="GO:0032993">
    <property type="term" value="C:protein-DNA complex"/>
    <property type="evidence" value="ECO:0007669"/>
    <property type="project" value="TreeGrafter"/>
</dbReference>
<accession>A0A927ZSM6</accession>
<evidence type="ECO:0000256" key="6">
    <source>
        <dbReference type="PROSITE-ProRule" id="PRU00169"/>
    </source>
</evidence>
<keyword evidence="3" id="KW-0805">Transcription regulation</keyword>
<dbReference type="Proteomes" id="UP000772151">
    <property type="component" value="Unassembled WGS sequence"/>
</dbReference>
<keyword evidence="5" id="KW-0804">Transcription</keyword>
<evidence type="ECO:0000256" key="1">
    <source>
        <dbReference type="ARBA" id="ARBA00022553"/>
    </source>
</evidence>
<dbReference type="PANTHER" id="PTHR48111:SF40">
    <property type="entry name" value="PHOSPHATE REGULON TRANSCRIPTIONAL REGULATORY PROTEIN PHOB"/>
    <property type="match status" value="1"/>
</dbReference>
<evidence type="ECO:0000256" key="3">
    <source>
        <dbReference type="ARBA" id="ARBA00023015"/>
    </source>
</evidence>
<evidence type="ECO:0000313" key="9">
    <source>
        <dbReference type="Proteomes" id="UP000772151"/>
    </source>
</evidence>
<dbReference type="GO" id="GO:0000976">
    <property type="term" value="F:transcription cis-regulatory region binding"/>
    <property type="evidence" value="ECO:0007669"/>
    <property type="project" value="TreeGrafter"/>
</dbReference>
<keyword evidence="4" id="KW-0238">DNA-binding</keyword>
<evidence type="ECO:0000256" key="2">
    <source>
        <dbReference type="ARBA" id="ARBA00023012"/>
    </source>
</evidence>
<keyword evidence="1 6" id="KW-0597">Phosphoprotein</keyword>
<name>A0A927ZSM6_SELRU</name>
<dbReference type="CDD" id="cd17574">
    <property type="entry name" value="REC_OmpR"/>
    <property type="match status" value="1"/>
</dbReference>
<feature type="modified residue" description="4-aspartylphosphate" evidence="6">
    <location>
        <position position="52"/>
    </location>
</feature>
<dbReference type="GO" id="GO:0000156">
    <property type="term" value="F:phosphorelay response regulator activity"/>
    <property type="evidence" value="ECO:0007669"/>
    <property type="project" value="TreeGrafter"/>
</dbReference>
<dbReference type="InterPro" id="IPR011006">
    <property type="entry name" value="CheY-like_superfamily"/>
</dbReference>
<dbReference type="AlphaFoldDB" id="A0A927ZSM6"/>
<dbReference type="GO" id="GO:0005829">
    <property type="term" value="C:cytosol"/>
    <property type="evidence" value="ECO:0007669"/>
    <property type="project" value="TreeGrafter"/>
</dbReference>
<keyword evidence="2" id="KW-0902">Two-component regulatory system</keyword>
<feature type="domain" description="Response regulatory" evidence="7">
    <location>
        <begin position="3"/>
        <end position="117"/>
    </location>
</feature>
<dbReference type="Gene3D" id="3.40.50.2300">
    <property type="match status" value="1"/>
</dbReference>
<gene>
    <name evidence="8" type="ORF">E7203_08700</name>
</gene>
<dbReference type="PANTHER" id="PTHR48111">
    <property type="entry name" value="REGULATOR OF RPOS"/>
    <property type="match status" value="1"/>
</dbReference>
<dbReference type="InterPro" id="IPR001789">
    <property type="entry name" value="Sig_transdc_resp-reg_receiver"/>
</dbReference>
<proteinExistence type="predicted"/>
<dbReference type="GO" id="GO:0006355">
    <property type="term" value="P:regulation of DNA-templated transcription"/>
    <property type="evidence" value="ECO:0007669"/>
    <property type="project" value="TreeGrafter"/>
</dbReference>
<comment type="caution">
    <text evidence="8">The sequence shown here is derived from an EMBL/GenBank/DDBJ whole genome shotgun (WGS) entry which is preliminary data.</text>
</comment>
<organism evidence="8 9">
    <name type="scientific">Selenomonas ruminantium</name>
    <dbReference type="NCBI Taxonomy" id="971"/>
    <lineage>
        <taxon>Bacteria</taxon>
        <taxon>Bacillati</taxon>
        <taxon>Bacillota</taxon>
        <taxon>Negativicutes</taxon>
        <taxon>Selenomonadales</taxon>
        <taxon>Selenomonadaceae</taxon>
        <taxon>Selenomonas</taxon>
    </lineage>
</organism>
<evidence type="ECO:0000256" key="5">
    <source>
        <dbReference type="ARBA" id="ARBA00023163"/>
    </source>
</evidence>
<dbReference type="InterPro" id="IPR039420">
    <property type="entry name" value="WalR-like"/>
</dbReference>
<evidence type="ECO:0000313" key="8">
    <source>
        <dbReference type="EMBL" id="MBE6085511.1"/>
    </source>
</evidence>
<sequence length="138" mass="15470">MYQILIIEDEKDTANPVKGALELEGFMADIANNGDEAIKMFGQKEYDLVLLDIGLPGMSGEEVLRRIRDENPYVYVIVYTNYEAFEDIKKLTNIGIDGYINKGGSADLSELVKIIKDKLKPLDEIGVKKLLREDAIVS</sequence>
<dbReference type="SMART" id="SM00448">
    <property type="entry name" value="REC"/>
    <property type="match status" value="1"/>
</dbReference>
<protein>
    <submittedName>
        <fullName evidence="8">Response regulator</fullName>
    </submittedName>
</protein>
<dbReference type="RefSeq" id="WP_303669613.1">
    <property type="nucleotide sequence ID" value="NZ_SVCA01000007.1"/>
</dbReference>
<reference evidence="8" key="1">
    <citation type="submission" date="2019-04" db="EMBL/GenBank/DDBJ databases">
        <title>Evolution of Biomass-Degrading Anaerobic Consortia Revealed by Metagenomics.</title>
        <authorList>
            <person name="Peng X."/>
        </authorList>
    </citation>
    <scope>NUCLEOTIDE SEQUENCE</scope>
    <source>
        <strain evidence="8">SIG242</strain>
    </source>
</reference>